<feature type="region of interest" description="Disordered" evidence="1">
    <location>
        <begin position="100"/>
        <end position="119"/>
    </location>
</feature>
<protein>
    <submittedName>
        <fullName evidence="2">Uncharacterized protein</fullName>
    </submittedName>
</protein>
<comment type="caution">
    <text evidence="2">The sequence shown here is derived from an EMBL/GenBank/DDBJ whole genome shotgun (WGS) entry which is preliminary data.</text>
</comment>
<feature type="region of interest" description="Disordered" evidence="1">
    <location>
        <begin position="48"/>
        <end position="90"/>
    </location>
</feature>
<name>A0A9P9YLC8_9MUSC</name>
<keyword evidence="3" id="KW-1185">Reference proteome</keyword>
<dbReference type="AlphaFoldDB" id="A0A9P9YLC8"/>
<reference evidence="2" key="1">
    <citation type="journal article" date="2023" name="Genome Biol. Evol.">
        <title>Long-read-based Genome Assembly of Drosophila gunungcola Reveals Fewer Chemosensory Genes in Flower-breeding Species.</title>
        <authorList>
            <person name="Negi A."/>
            <person name="Liao B.Y."/>
            <person name="Yeh S.D."/>
        </authorList>
    </citation>
    <scope>NUCLEOTIDE SEQUENCE</scope>
    <source>
        <strain evidence="2">Sukarami</strain>
    </source>
</reference>
<sequence length="242" mass="26110">MSVRYSLEIGVENKTYTENTAMAAGQWVGVGLGVERVLRGPGLKRAAKPGCPGAVRVSPNQRHARELPERHRGARHPAPPPAASRAGSGEENGYLRSVQRQGVQGVPHRPGVVQPRGPHRRLEERAGDHGAVGRAHLRSHGSVPRGSRENALRLCLSQLPHGGWTSREGSSLLRGLPGHAPAVLLQRLGAHRGEEGAQHVHQEPWPLPAAQLLRPAALQRLHAATQLLLHWSHRTQGVGSEL</sequence>
<dbReference type="Proteomes" id="UP001059596">
    <property type="component" value="Unassembled WGS sequence"/>
</dbReference>
<gene>
    <name evidence="2" type="ORF">M5D96_008616</name>
</gene>
<feature type="region of interest" description="Disordered" evidence="1">
    <location>
        <begin position="124"/>
        <end position="147"/>
    </location>
</feature>
<evidence type="ECO:0000313" key="3">
    <source>
        <dbReference type="Proteomes" id="UP001059596"/>
    </source>
</evidence>
<evidence type="ECO:0000256" key="1">
    <source>
        <dbReference type="SAM" id="MobiDB-lite"/>
    </source>
</evidence>
<proteinExistence type="predicted"/>
<evidence type="ECO:0000313" key="2">
    <source>
        <dbReference type="EMBL" id="KAI8038708.1"/>
    </source>
</evidence>
<dbReference type="EMBL" id="JAMKOV010000007">
    <property type="protein sequence ID" value="KAI8038708.1"/>
    <property type="molecule type" value="Genomic_DNA"/>
</dbReference>
<accession>A0A9P9YLC8</accession>
<organism evidence="2 3">
    <name type="scientific">Drosophila gunungcola</name>
    <name type="common">fruit fly</name>
    <dbReference type="NCBI Taxonomy" id="103775"/>
    <lineage>
        <taxon>Eukaryota</taxon>
        <taxon>Metazoa</taxon>
        <taxon>Ecdysozoa</taxon>
        <taxon>Arthropoda</taxon>
        <taxon>Hexapoda</taxon>
        <taxon>Insecta</taxon>
        <taxon>Pterygota</taxon>
        <taxon>Neoptera</taxon>
        <taxon>Endopterygota</taxon>
        <taxon>Diptera</taxon>
        <taxon>Brachycera</taxon>
        <taxon>Muscomorpha</taxon>
        <taxon>Ephydroidea</taxon>
        <taxon>Drosophilidae</taxon>
        <taxon>Drosophila</taxon>
        <taxon>Sophophora</taxon>
    </lineage>
</organism>